<gene>
    <name evidence="2" type="ORF">JQV55_19000</name>
</gene>
<reference evidence="2 3" key="1">
    <citation type="submission" date="2021-01" db="EMBL/GenBank/DDBJ databases">
        <title>Diatom-associated Roseobacters Show Island Model of Population Structure.</title>
        <authorList>
            <person name="Qu L."/>
            <person name="Feng X."/>
            <person name="Chen Y."/>
            <person name="Li L."/>
            <person name="Wang X."/>
            <person name="Hu Z."/>
            <person name="Wang H."/>
            <person name="Luo H."/>
        </authorList>
    </citation>
    <scope>NUCLEOTIDE SEQUENCE [LARGE SCALE GENOMIC DNA]</scope>
    <source>
        <strain evidence="2 3">TR60-84</strain>
    </source>
</reference>
<evidence type="ECO:0000313" key="2">
    <source>
        <dbReference type="EMBL" id="MBM1715666.1"/>
    </source>
</evidence>
<feature type="domain" description="Immunity MXAN-0049 protein" evidence="1">
    <location>
        <begin position="82"/>
        <end position="225"/>
    </location>
</feature>
<dbReference type="InterPro" id="IPR012433">
    <property type="entry name" value="Imm11"/>
</dbReference>
<name>A0AAE3B8J0_9RHOB</name>
<dbReference type="RefSeq" id="WP_203243414.1">
    <property type="nucleotide sequence ID" value="NZ_JAFBRH010000004.1"/>
</dbReference>
<evidence type="ECO:0000259" key="1">
    <source>
        <dbReference type="Pfam" id="PF07791"/>
    </source>
</evidence>
<accession>A0AAE3B8J0</accession>
<evidence type="ECO:0000313" key="3">
    <source>
        <dbReference type="Proteomes" id="UP000732193"/>
    </source>
</evidence>
<dbReference type="Pfam" id="PF07791">
    <property type="entry name" value="Imm11"/>
    <property type="match status" value="1"/>
</dbReference>
<comment type="caution">
    <text evidence="2">The sequence shown here is derived from an EMBL/GenBank/DDBJ whole genome shotgun (WGS) entry which is preliminary data.</text>
</comment>
<sequence>MKIWNLGSHIPDGESESCYRDIVPLDGDWKKIALVDTSVDIGKWGILPTEEWQCGRHLETTNMPTRLKVTKGPACRKDRPLIYEDYINWGGGQKQLCSTRFRTVLEALDPGAHQFVPVSIEDKAGNVVSDDYFWFAPGNRVFALDAQKTQPPMEPYKTGPGWINPHQDRPAMNFDQRNRPVENWAPVFHADKIGDRHVFCDGEFPRRIFMTDTMRQAIEDNNLIGAGVGRLFTGPFRAEE</sequence>
<dbReference type="AlphaFoldDB" id="A0AAE3B8J0"/>
<protein>
    <recommendedName>
        <fullName evidence="1">Immunity MXAN-0049 protein domain-containing protein</fullName>
    </recommendedName>
</protein>
<dbReference type="Proteomes" id="UP000732193">
    <property type="component" value="Unassembled WGS sequence"/>
</dbReference>
<organism evidence="2 3">
    <name type="scientific">Sulfitobacter geojensis</name>
    <dbReference type="NCBI Taxonomy" id="1342299"/>
    <lineage>
        <taxon>Bacteria</taxon>
        <taxon>Pseudomonadati</taxon>
        <taxon>Pseudomonadota</taxon>
        <taxon>Alphaproteobacteria</taxon>
        <taxon>Rhodobacterales</taxon>
        <taxon>Roseobacteraceae</taxon>
        <taxon>Sulfitobacter</taxon>
    </lineage>
</organism>
<keyword evidence="3" id="KW-1185">Reference proteome</keyword>
<proteinExistence type="predicted"/>
<dbReference type="EMBL" id="JAFBRM010000008">
    <property type="protein sequence ID" value="MBM1715666.1"/>
    <property type="molecule type" value="Genomic_DNA"/>
</dbReference>